<keyword evidence="7" id="KW-1185">Reference proteome</keyword>
<dbReference type="CDD" id="cd01949">
    <property type="entry name" value="GGDEF"/>
    <property type="match status" value="1"/>
</dbReference>
<proteinExistence type="predicted"/>
<dbReference type="EC" id="2.7.7.65" evidence="2"/>
<dbReference type="STRING" id="463301.SAMN04487955_107175"/>
<dbReference type="PROSITE" id="PS50887">
    <property type="entry name" value="GGDEF"/>
    <property type="match status" value="1"/>
</dbReference>
<dbReference type="EMBL" id="FPBP01000007">
    <property type="protein sequence ID" value="SFU74621.1"/>
    <property type="molecule type" value="Genomic_DNA"/>
</dbReference>
<evidence type="ECO:0000256" key="2">
    <source>
        <dbReference type="ARBA" id="ARBA00012528"/>
    </source>
</evidence>
<dbReference type="GO" id="GO:0043709">
    <property type="term" value="P:cell adhesion involved in single-species biofilm formation"/>
    <property type="evidence" value="ECO:0007669"/>
    <property type="project" value="TreeGrafter"/>
</dbReference>
<evidence type="ECO:0000256" key="3">
    <source>
        <dbReference type="ARBA" id="ARBA00034247"/>
    </source>
</evidence>
<reference evidence="7" key="1">
    <citation type="submission" date="2016-10" db="EMBL/GenBank/DDBJ databases">
        <authorList>
            <person name="Varghese N."/>
            <person name="Submissions S."/>
        </authorList>
    </citation>
    <scope>NUCLEOTIDE SEQUENCE [LARGE SCALE GENOMIC DNA]</scope>
    <source>
        <strain evidence="7">CGMCC 1.6981</strain>
    </source>
</reference>
<organism evidence="6 7">
    <name type="scientific">Halomonas korlensis</name>
    <dbReference type="NCBI Taxonomy" id="463301"/>
    <lineage>
        <taxon>Bacteria</taxon>
        <taxon>Pseudomonadati</taxon>
        <taxon>Pseudomonadota</taxon>
        <taxon>Gammaproteobacteria</taxon>
        <taxon>Oceanospirillales</taxon>
        <taxon>Halomonadaceae</taxon>
        <taxon>Halomonas</taxon>
    </lineage>
</organism>
<dbReference type="SUPFAM" id="SSF55073">
    <property type="entry name" value="Nucleotide cyclase"/>
    <property type="match status" value="1"/>
</dbReference>
<gene>
    <name evidence="6" type="ORF">SAMN04487955_107175</name>
</gene>
<dbReference type="InterPro" id="IPR029787">
    <property type="entry name" value="Nucleotide_cyclase"/>
</dbReference>
<evidence type="ECO:0000313" key="7">
    <source>
        <dbReference type="Proteomes" id="UP000198693"/>
    </source>
</evidence>
<evidence type="ECO:0000256" key="1">
    <source>
        <dbReference type="ARBA" id="ARBA00001946"/>
    </source>
</evidence>
<dbReference type="FunFam" id="3.30.70.270:FF:000001">
    <property type="entry name" value="Diguanylate cyclase domain protein"/>
    <property type="match status" value="1"/>
</dbReference>
<dbReference type="GO" id="GO:0052621">
    <property type="term" value="F:diguanylate cyclase activity"/>
    <property type="evidence" value="ECO:0007669"/>
    <property type="project" value="UniProtKB-EC"/>
</dbReference>
<feature type="transmembrane region" description="Helical" evidence="4">
    <location>
        <begin position="103"/>
        <end position="120"/>
    </location>
</feature>
<feature type="transmembrane region" description="Helical" evidence="4">
    <location>
        <begin position="174"/>
        <end position="194"/>
    </location>
</feature>
<dbReference type="InterPro" id="IPR050469">
    <property type="entry name" value="Diguanylate_Cyclase"/>
</dbReference>
<evidence type="ECO:0000313" key="6">
    <source>
        <dbReference type="EMBL" id="SFU74621.1"/>
    </source>
</evidence>
<sequence length="440" mass="48474">MAAGCRDTRIHPRLNWRTEFRDTAVERAYQHSMQSHDACQMRYAMLVCAGLLLTFSVADYHLLGFHDSFTLLLIIRLVVMSACLALAWAVWRRPALSHHATPVNVVCLLAIGGLLVTIPTRPELTGVHLASVVAASMALYLFVPNRWHWILINNTTLGVGFIVAMLLWSPMSGGMMVTILLLLAFLNLLGGSAVTQFNRLRREQFASLVAEREANHRLQAEIEERCQLEGQLRHLAATDDLTGVANRRRFFELAEHELKRAQRDKTPLALCMVDIDLFKRLNDRHGHAMGDLVLASVAACCQTVLRETDIIGRYGGEEFVIALPNADLNTATTIAERLRVAVAELSLPMIEEAASLSVTIGISHVKPGETWLDTAMLRADQALYQGKASGRNCVVVGSWLDHGRHAQREPGQLMLDAAPTTGDDATSIKGLARGLPPALC</sequence>
<dbReference type="InterPro" id="IPR043128">
    <property type="entry name" value="Rev_trsase/Diguanyl_cyclase"/>
</dbReference>
<dbReference type="Gene3D" id="3.30.70.270">
    <property type="match status" value="1"/>
</dbReference>
<dbReference type="GO" id="GO:1902201">
    <property type="term" value="P:negative regulation of bacterial-type flagellum-dependent cell motility"/>
    <property type="evidence" value="ECO:0007669"/>
    <property type="project" value="TreeGrafter"/>
</dbReference>
<keyword evidence="4" id="KW-0812">Transmembrane</keyword>
<dbReference type="InterPro" id="IPR000160">
    <property type="entry name" value="GGDEF_dom"/>
</dbReference>
<dbReference type="NCBIfam" id="TIGR00254">
    <property type="entry name" value="GGDEF"/>
    <property type="match status" value="1"/>
</dbReference>
<dbReference type="PANTHER" id="PTHR45138">
    <property type="entry name" value="REGULATORY COMPONENTS OF SENSORY TRANSDUCTION SYSTEM"/>
    <property type="match status" value="1"/>
</dbReference>
<keyword evidence="4" id="KW-1133">Transmembrane helix</keyword>
<feature type="domain" description="GGDEF" evidence="5">
    <location>
        <begin position="266"/>
        <end position="399"/>
    </location>
</feature>
<comment type="catalytic activity">
    <reaction evidence="3">
        <text>2 GTP = 3',3'-c-di-GMP + 2 diphosphate</text>
        <dbReference type="Rhea" id="RHEA:24898"/>
        <dbReference type="ChEBI" id="CHEBI:33019"/>
        <dbReference type="ChEBI" id="CHEBI:37565"/>
        <dbReference type="ChEBI" id="CHEBI:58805"/>
        <dbReference type="EC" id="2.7.7.65"/>
    </reaction>
</comment>
<feature type="transmembrane region" description="Helical" evidence="4">
    <location>
        <begin position="43"/>
        <end position="63"/>
    </location>
</feature>
<evidence type="ECO:0000256" key="4">
    <source>
        <dbReference type="SAM" id="Phobius"/>
    </source>
</evidence>
<evidence type="ECO:0000259" key="5">
    <source>
        <dbReference type="PROSITE" id="PS50887"/>
    </source>
</evidence>
<dbReference type="GO" id="GO:0005886">
    <property type="term" value="C:plasma membrane"/>
    <property type="evidence" value="ECO:0007669"/>
    <property type="project" value="TreeGrafter"/>
</dbReference>
<name>A0A1I7INX2_9GAMM</name>
<dbReference type="Proteomes" id="UP000198693">
    <property type="component" value="Unassembled WGS sequence"/>
</dbReference>
<comment type="cofactor">
    <cofactor evidence="1">
        <name>Mg(2+)</name>
        <dbReference type="ChEBI" id="CHEBI:18420"/>
    </cofactor>
</comment>
<keyword evidence="4" id="KW-0472">Membrane</keyword>
<dbReference type="OrthoDB" id="5296913at2"/>
<feature type="transmembrane region" description="Helical" evidence="4">
    <location>
        <begin position="69"/>
        <end position="91"/>
    </location>
</feature>
<protein>
    <recommendedName>
        <fullName evidence="2">diguanylate cyclase</fullName>
        <ecNumber evidence="2">2.7.7.65</ecNumber>
    </recommendedName>
</protein>
<dbReference type="Pfam" id="PF00990">
    <property type="entry name" value="GGDEF"/>
    <property type="match status" value="1"/>
</dbReference>
<dbReference type="SMART" id="SM00267">
    <property type="entry name" value="GGDEF"/>
    <property type="match status" value="1"/>
</dbReference>
<dbReference type="PANTHER" id="PTHR45138:SF9">
    <property type="entry name" value="DIGUANYLATE CYCLASE DGCM-RELATED"/>
    <property type="match status" value="1"/>
</dbReference>
<feature type="transmembrane region" description="Helical" evidence="4">
    <location>
        <begin position="126"/>
        <end position="143"/>
    </location>
</feature>
<feature type="transmembrane region" description="Helical" evidence="4">
    <location>
        <begin position="150"/>
        <end position="168"/>
    </location>
</feature>
<dbReference type="AlphaFoldDB" id="A0A1I7INX2"/>
<accession>A0A1I7INX2</accession>